<keyword evidence="3" id="KW-1185">Reference proteome</keyword>
<feature type="compositionally biased region" description="Low complexity" evidence="1">
    <location>
        <begin position="289"/>
        <end position="303"/>
    </location>
</feature>
<feature type="compositionally biased region" description="Low complexity" evidence="1">
    <location>
        <begin position="129"/>
        <end position="167"/>
    </location>
</feature>
<comment type="caution">
    <text evidence="2">The sequence shown here is derived from an EMBL/GenBank/DDBJ whole genome shotgun (WGS) entry which is preliminary data.</text>
</comment>
<proteinExistence type="predicted"/>
<feature type="compositionally biased region" description="Low complexity" evidence="1">
    <location>
        <begin position="537"/>
        <end position="548"/>
    </location>
</feature>
<reference evidence="3" key="1">
    <citation type="journal article" date="2019" name="Nat. Commun.">
        <title>Expansion of phycobilisome linker gene families in mesophilic red algae.</title>
        <authorList>
            <person name="Lee J."/>
            <person name="Kim D."/>
            <person name="Bhattacharya D."/>
            <person name="Yoon H.S."/>
        </authorList>
    </citation>
    <scope>NUCLEOTIDE SEQUENCE [LARGE SCALE GENOMIC DNA]</scope>
    <source>
        <strain evidence="3">CCMP 1328</strain>
    </source>
</reference>
<dbReference type="Proteomes" id="UP000324585">
    <property type="component" value="Unassembled WGS sequence"/>
</dbReference>
<organism evidence="2 3">
    <name type="scientific">Porphyridium purpureum</name>
    <name type="common">Red alga</name>
    <name type="synonym">Porphyridium cruentum</name>
    <dbReference type="NCBI Taxonomy" id="35688"/>
    <lineage>
        <taxon>Eukaryota</taxon>
        <taxon>Rhodophyta</taxon>
        <taxon>Bangiophyceae</taxon>
        <taxon>Porphyridiales</taxon>
        <taxon>Porphyridiaceae</taxon>
        <taxon>Porphyridium</taxon>
    </lineage>
</organism>
<feature type="compositionally biased region" description="Polar residues" evidence="1">
    <location>
        <begin position="483"/>
        <end position="494"/>
    </location>
</feature>
<feature type="compositionally biased region" description="Acidic residues" evidence="1">
    <location>
        <begin position="42"/>
        <end position="60"/>
    </location>
</feature>
<accession>A0A5J4YQW8</accession>
<name>A0A5J4YQW8_PORPP</name>
<feature type="compositionally biased region" description="Low complexity" evidence="1">
    <location>
        <begin position="391"/>
        <end position="405"/>
    </location>
</feature>
<dbReference type="AlphaFoldDB" id="A0A5J4YQW8"/>
<gene>
    <name evidence="2" type="ORF">FVE85_8825</name>
</gene>
<feature type="region of interest" description="Disordered" evidence="1">
    <location>
        <begin position="79"/>
        <end position="98"/>
    </location>
</feature>
<feature type="region of interest" description="Disordered" evidence="1">
    <location>
        <begin position="127"/>
        <end position="410"/>
    </location>
</feature>
<sequence length="653" mass="67477">MMRRVAGGSGAAGSVRDADAGSECAEPPALLVKPLELPAESSADEDDDDDDDDDDEDDYFDGSNVAGLIMTPATAGVNEDLQNMRGGTGPTTPRVPWQGAAWRHQNELLGSREMFSREPSVRNLAMRTASHSQLLSLPSSSRPQSAHSPVVVSKSAGHASPSLAAAAGMWSQGQLPATRDREQALSPEAMGFIQLGASVHQGPSDSASPMPEPVPPASLGQFSPQRKPSLLRLDLDAASDAERVEDAQQPADELSLSPRSAQDVGCSPRDVPKSRGGATGNSYLLSIGTPSSPRSLRTSRNLNTELARSQRSRSVSRSRSRSNSKRLGREQSLSEMAARGASLTAKSTGVTLASPRLESYRQNVGVHPDGPPSGTSGWPAEAHGGGAPLQGNASNAAGATAAAGGQKKVMAHSIQPEPFMPFDAVHVMPSMDADGSTFEASKLAPDQLSSLRGVASPDRPTASKYVLAPDGESSPRGNPSVHAYSQNPDASAQRLSGMGGRLGSIRSPSHRHSSSNPVHGGSGRIFSPLSSGRLRMGGVSSAAASEAAKSGEDGEASGGNQKLGPLASLNASARGALDSLTGGSRRNTNENMTDAPTVSATAPGAARRDKDRNGPPEGAAQVSTSASTSSEASFLDGRFAQGVRKLFNKKGRK</sequence>
<protein>
    <submittedName>
        <fullName evidence="2">Uncharacterized protein</fullName>
    </submittedName>
</protein>
<feature type="compositionally biased region" description="Polar residues" evidence="1">
    <location>
        <begin position="581"/>
        <end position="600"/>
    </location>
</feature>
<evidence type="ECO:0000313" key="3">
    <source>
        <dbReference type="Proteomes" id="UP000324585"/>
    </source>
</evidence>
<feature type="region of interest" description="Disordered" evidence="1">
    <location>
        <begin position="449"/>
        <end position="653"/>
    </location>
</feature>
<feature type="region of interest" description="Disordered" evidence="1">
    <location>
        <begin position="1"/>
        <end position="67"/>
    </location>
</feature>
<feature type="compositionally biased region" description="Basic residues" evidence="1">
    <location>
        <begin position="310"/>
        <end position="326"/>
    </location>
</feature>
<evidence type="ECO:0000313" key="2">
    <source>
        <dbReference type="EMBL" id="KAA8493380.1"/>
    </source>
</evidence>
<evidence type="ECO:0000256" key="1">
    <source>
        <dbReference type="SAM" id="MobiDB-lite"/>
    </source>
</evidence>
<dbReference type="EMBL" id="VRMN01000007">
    <property type="protein sequence ID" value="KAA8493380.1"/>
    <property type="molecule type" value="Genomic_DNA"/>
</dbReference>
<feature type="compositionally biased region" description="Low complexity" evidence="1">
    <location>
        <begin position="623"/>
        <end position="633"/>
    </location>
</feature>